<organism evidence="1 2">
    <name type="scientific">Ligilactobacillus ruminis</name>
    <dbReference type="NCBI Taxonomy" id="1623"/>
    <lineage>
        <taxon>Bacteria</taxon>
        <taxon>Bacillati</taxon>
        <taxon>Bacillota</taxon>
        <taxon>Bacilli</taxon>
        <taxon>Lactobacillales</taxon>
        <taxon>Lactobacillaceae</taxon>
        <taxon>Ligilactobacillus</taxon>
    </lineage>
</organism>
<sequence>MKELDEAVSYLKKDNHLGMVYGIMKKYGVRPEQEDYEDLALKGQILFIKAYLECIKKGILRDGKILAYSYQKIKWGLLDALKQKARYQKQIAAPNKDETSDFLTNLPDKNLNAEKKLILKENLQQLFLQCNLREKKYLALKLAGLTDMDIVRKYHLNHTRVYRVRNKVRQKAFKIFFN</sequence>
<dbReference type="Proteomes" id="UP000182089">
    <property type="component" value="Unassembled WGS sequence"/>
</dbReference>
<name>A0ABY1AAZ5_9LACO</name>
<accession>A0ABY1AAZ5</accession>
<dbReference type="EMBL" id="FOCC01000005">
    <property type="protein sequence ID" value="SEM59566.1"/>
    <property type="molecule type" value="Genomic_DNA"/>
</dbReference>
<evidence type="ECO:0000313" key="1">
    <source>
        <dbReference type="EMBL" id="SEM59566.1"/>
    </source>
</evidence>
<comment type="caution">
    <text evidence="1">The sequence shown here is derived from an EMBL/GenBank/DDBJ whole genome shotgun (WGS) entry which is preliminary data.</text>
</comment>
<evidence type="ECO:0008006" key="3">
    <source>
        <dbReference type="Google" id="ProtNLM"/>
    </source>
</evidence>
<protein>
    <recommendedName>
        <fullName evidence="3">Sigma-70 family RNA polymerase sigma factor</fullName>
    </recommendedName>
</protein>
<evidence type="ECO:0000313" key="2">
    <source>
        <dbReference type="Proteomes" id="UP000182089"/>
    </source>
</evidence>
<reference evidence="1 2" key="1">
    <citation type="submission" date="2016-10" db="EMBL/GenBank/DDBJ databases">
        <authorList>
            <person name="Varghese N."/>
            <person name="Submissions S."/>
        </authorList>
    </citation>
    <scope>NUCLEOTIDE SEQUENCE [LARGE SCALE GENOMIC DNA]</scope>
    <source>
        <strain evidence="1 2">WC1T17</strain>
    </source>
</reference>
<proteinExistence type="predicted"/>
<gene>
    <name evidence="1" type="ORF">SAMN05216431_1052</name>
</gene>